<reference evidence="2" key="1">
    <citation type="submission" date="2017-07" db="EMBL/GenBank/DDBJ databases">
        <authorList>
            <person name="Varghese N."/>
            <person name="Submissions S."/>
        </authorList>
    </citation>
    <scope>NUCLEOTIDE SEQUENCE [LARGE SCALE GENOMIC DNA]</scope>
    <source>
        <strain evidence="2">NLAE-zl-C134</strain>
    </source>
</reference>
<proteinExistence type="predicted"/>
<dbReference type="EMBL" id="UHJJ01000016">
    <property type="protein sequence ID" value="SUQ15779.1"/>
    <property type="molecule type" value="Genomic_DNA"/>
</dbReference>
<evidence type="ECO:0000313" key="1">
    <source>
        <dbReference type="EMBL" id="SUQ15779.1"/>
    </source>
</evidence>
<keyword evidence="2" id="KW-1185">Reference proteome</keyword>
<accession>A0A315ZQB6</accession>
<dbReference type="AlphaFoldDB" id="A0A315ZQB6"/>
<gene>
    <name evidence="1" type="ORF">SAMN05216529_11640</name>
</gene>
<name>A0A315ZQB6_9FIRM</name>
<sequence>MLPFGRTAMLLFKLCFLSDAVVAGIPFSIIECSYPWTSVWLSCNKKLMKFIFS</sequence>
<protein>
    <submittedName>
        <fullName evidence="1">Uncharacterized protein</fullName>
    </submittedName>
</protein>
<evidence type="ECO:0000313" key="2">
    <source>
        <dbReference type="Proteomes" id="UP000254051"/>
    </source>
</evidence>
<dbReference type="Proteomes" id="UP000254051">
    <property type="component" value="Unassembled WGS sequence"/>
</dbReference>
<organism evidence="1 2">
    <name type="scientific">Faecalicatena contorta</name>
    <dbReference type="NCBI Taxonomy" id="39482"/>
    <lineage>
        <taxon>Bacteria</taxon>
        <taxon>Bacillati</taxon>
        <taxon>Bacillota</taxon>
        <taxon>Clostridia</taxon>
        <taxon>Lachnospirales</taxon>
        <taxon>Lachnospiraceae</taxon>
        <taxon>Faecalicatena</taxon>
    </lineage>
</organism>